<evidence type="ECO:0000256" key="10">
    <source>
        <dbReference type="HAMAP-Rule" id="MF_03000"/>
    </source>
</evidence>
<dbReference type="GO" id="GO:0003729">
    <property type="term" value="F:mRNA binding"/>
    <property type="evidence" value="ECO:0007669"/>
    <property type="project" value="TreeGrafter"/>
</dbReference>
<feature type="compositionally biased region" description="Basic and acidic residues" evidence="11">
    <location>
        <begin position="878"/>
        <end position="888"/>
    </location>
</feature>
<dbReference type="PANTHER" id="PTHR14005:SF0">
    <property type="entry name" value="EUKARYOTIC TRANSLATION INITIATION FACTOR 3 SUBUNIT A"/>
    <property type="match status" value="1"/>
</dbReference>
<keyword evidence="3 10" id="KW-0963">Cytoplasm</keyword>
<accession>A0A9E7FVE8</accession>
<dbReference type="PANTHER" id="PTHR14005">
    <property type="entry name" value="EUKARYOTIC TRANSLATION INITIATION FACTOR 3, THETA SUBUNIT"/>
    <property type="match status" value="1"/>
</dbReference>
<evidence type="ECO:0000256" key="9">
    <source>
        <dbReference type="ARBA" id="ARBA00023242"/>
    </source>
</evidence>
<dbReference type="Gene3D" id="4.10.860.10">
    <property type="entry name" value="UVR domain"/>
    <property type="match status" value="1"/>
</dbReference>
<dbReference type="Proteomes" id="UP001055439">
    <property type="component" value="Chromosome 5"/>
</dbReference>
<comment type="function">
    <text evidence="10">RNA-binding component of the eukaryotic translation initiation factor 3 (eIF-3) complex, which is involved in protein synthesis of a specialized repertoire of mRNAs and, together with other initiation factors, stimulates binding of mRNA and methionyl-tRNAi to the 40S ribosome. The eIF-3 complex specifically targets and initiates translation of a subset of mRNAs involved in cell proliferation.</text>
</comment>
<dbReference type="GO" id="GO:0071540">
    <property type="term" value="C:eukaryotic translation initiation factor 3 complex, eIF3e"/>
    <property type="evidence" value="ECO:0007669"/>
    <property type="project" value="TreeGrafter"/>
</dbReference>
<keyword evidence="14" id="KW-1185">Reference proteome</keyword>
<dbReference type="InterPro" id="IPR037212">
    <property type="entry name" value="Med7/Med21-like"/>
</dbReference>
<reference evidence="13" key="1">
    <citation type="submission" date="2022-05" db="EMBL/GenBank/DDBJ databases">
        <title>The Musa troglodytarum L. genome provides insights into the mechanism of non-climacteric behaviour and enrichment of carotenoids.</title>
        <authorList>
            <person name="Wang J."/>
        </authorList>
    </citation>
    <scope>NUCLEOTIDE SEQUENCE</scope>
    <source>
        <tissue evidence="13">Leaf</tissue>
    </source>
</reference>
<feature type="compositionally biased region" description="Low complexity" evidence="11">
    <location>
        <begin position="843"/>
        <end position="855"/>
    </location>
</feature>
<dbReference type="HAMAP" id="MF_03000">
    <property type="entry name" value="eIF3a"/>
    <property type="match status" value="1"/>
</dbReference>
<gene>
    <name evidence="13" type="ORF">MUK42_19217</name>
</gene>
<evidence type="ECO:0000313" key="13">
    <source>
        <dbReference type="EMBL" id="URE02685.1"/>
    </source>
</evidence>
<keyword evidence="5 10" id="KW-0694">RNA-binding</keyword>
<evidence type="ECO:0000256" key="4">
    <source>
        <dbReference type="ARBA" id="ARBA00022540"/>
    </source>
</evidence>
<dbReference type="GO" id="GO:0033290">
    <property type="term" value="C:eukaryotic 48S preinitiation complex"/>
    <property type="evidence" value="ECO:0007669"/>
    <property type="project" value="UniProtKB-UniRule"/>
</dbReference>
<comment type="similarity">
    <text evidence="10">Belongs to the eIF-3 subunit A family.</text>
</comment>
<evidence type="ECO:0000256" key="5">
    <source>
        <dbReference type="ARBA" id="ARBA00022884"/>
    </source>
</evidence>
<comment type="subcellular location">
    <subcellularLocation>
        <location evidence="2 10">Cytoplasm</location>
    </subcellularLocation>
    <subcellularLocation>
        <location evidence="1">Nucleus</location>
    </subcellularLocation>
</comment>
<dbReference type="Pfam" id="PF22591">
    <property type="entry name" value="eIF3a_PCI_TPR-like"/>
    <property type="match status" value="1"/>
</dbReference>
<keyword evidence="7" id="KW-0805">Transcription regulation</keyword>
<dbReference type="EMBL" id="CP097507">
    <property type="protein sequence ID" value="URE02685.1"/>
    <property type="molecule type" value="Genomic_DNA"/>
</dbReference>
<dbReference type="PROSITE" id="PS50250">
    <property type="entry name" value="PCI"/>
    <property type="match status" value="1"/>
</dbReference>
<feature type="coiled-coil region" evidence="10">
    <location>
        <begin position="525"/>
        <end position="599"/>
    </location>
</feature>
<feature type="compositionally biased region" description="Basic and acidic residues" evidence="11">
    <location>
        <begin position="773"/>
        <end position="827"/>
    </location>
</feature>
<feature type="domain" description="PCI" evidence="12">
    <location>
        <begin position="281"/>
        <end position="478"/>
    </location>
</feature>
<dbReference type="Pfam" id="PF01399">
    <property type="entry name" value="PCI"/>
    <property type="match status" value="1"/>
</dbReference>
<dbReference type="GO" id="GO:0002188">
    <property type="term" value="P:translation reinitiation"/>
    <property type="evidence" value="ECO:0007669"/>
    <property type="project" value="TreeGrafter"/>
</dbReference>
<feature type="region of interest" description="Disordered" evidence="11">
    <location>
        <begin position="773"/>
        <end position="888"/>
    </location>
</feature>
<feature type="coiled-coil region" evidence="10">
    <location>
        <begin position="93"/>
        <end position="120"/>
    </location>
</feature>
<feature type="coiled-coil region" evidence="10">
    <location>
        <begin position="631"/>
        <end position="665"/>
    </location>
</feature>
<dbReference type="InterPro" id="IPR027512">
    <property type="entry name" value="EIF3A"/>
</dbReference>
<evidence type="ECO:0000256" key="11">
    <source>
        <dbReference type="SAM" id="MobiDB-lite"/>
    </source>
</evidence>
<evidence type="ECO:0000256" key="7">
    <source>
        <dbReference type="ARBA" id="ARBA00023015"/>
    </source>
</evidence>
<dbReference type="GO" id="GO:0001732">
    <property type="term" value="P:formation of cytoplasmic translation initiation complex"/>
    <property type="evidence" value="ECO:0007669"/>
    <property type="project" value="UniProtKB-UniRule"/>
</dbReference>
<keyword evidence="8" id="KW-0804">Transcription</keyword>
<evidence type="ECO:0000256" key="2">
    <source>
        <dbReference type="ARBA" id="ARBA00004496"/>
    </source>
</evidence>
<dbReference type="GO" id="GO:0016592">
    <property type="term" value="C:mediator complex"/>
    <property type="evidence" value="ECO:0007669"/>
    <property type="project" value="InterPro"/>
</dbReference>
<evidence type="ECO:0000259" key="12">
    <source>
        <dbReference type="PROSITE" id="PS50250"/>
    </source>
</evidence>
<dbReference type="InterPro" id="IPR054711">
    <property type="entry name" value="eIF3a_PCI_TPR-like"/>
</dbReference>
<organism evidence="13 14">
    <name type="scientific">Musa troglodytarum</name>
    <name type="common">fe'i banana</name>
    <dbReference type="NCBI Taxonomy" id="320322"/>
    <lineage>
        <taxon>Eukaryota</taxon>
        <taxon>Viridiplantae</taxon>
        <taxon>Streptophyta</taxon>
        <taxon>Embryophyta</taxon>
        <taxon>Tracheophyta</taxon>
        <taxon>Spermatophyta</taxon>
        <taxon>Magnoliopsida</taxon>
        <taxon>Liliopsida</taxon>
        <taxon>Zingiberales</taxon>
        <taxon>Musaceae</taxon>
        <taxon>Musa</taxon>
    </lineage>
</organism>
<dbReference type="GO" id="GO:0016282">
    <property type="term" value="C:eukaryotic 43S preinitiation complex"/>
    <property type="evidence" value="ECO:0007669"/>
    <property type="project" value="UniProtKB-UniRule"/>
</dbReference>
<dbReference type="GO" id="GO:0043614">
    <property type="term" value="C:multi-eIF complex"/>
    <property type="evidence" value="ECO:0007669"/>
    <property type="project" value="TreeGrafter"/>
</dbReference>
<dbReference type="OrthoDB" id="18884at2759"/>
<keyword evidence="4 10" id="KW-0396">Initiation factor</keyword>
<keyword evidence="6 10" id="KW-0648">Protein biosynthesis</keyword>
<dbReference type="FunFam" id="4.10.860.10:FF:000001">
    <property type="entry name" value="Eukaryotic translation initiation factor 3 subunit A"/>
    <property type="match status" value="1"/>
</dbReference>
<comment type="subunit">
    <text evidence="10">Component of the eukaryotic translation initiation factor 3 (eIF-3) complex.</text>
</comment>
<dbReference type="SUPFAM" id="SSF140718">
    <property type="entry name" value="Mediator hinge subcomplex-like"/>
    <property type="match status" value="1"/>
</dbReference>
<dbReference type="GO" id="GO:0071541">
    <property type="term" value="C:eukaryotic translation initiation factor 3 complex, eIF3m"/>
    <property type="evidence" value="ECO:0007669"/>
    <property type="project" value="TreeGrafter"/>
</dbReference>
<dbReference type="InterPro" id="IPR000717">
    <property type="entry name" value="PCI_dom"/>
</dbReference>
<dbReference type="Gene3D" id="1.25.40.860">
    <property type="match status" value="1"/>
</dbReference>
<protein>
    <recommendedName>
        <fullName evidence="10">Eukaryotic translation initiation factor 3 subunit A</fullName>
        <shortName evidence="10">eIF3a</shortName>
    </recommendedName>
    <alternativeName>
        <fullName evidence="10">Eukaryotic translation initiation factor 3 subunit 10</fullName>
    </alternativeName>
</protein>
<sequence length="1002" mass="115931">MATFVKPENALKRAEELVNVGQKQAALQALHDLITSKRYKAWQKTLERIMFKYVELCVDMRKGRFAKDGLIQYRITCQQVNVSSLEEVIKYFMQLATEKAEQARTQAQALEEALDVEDLEVDKRPEDLMLSYVSGEKGKDRSDRELVTPWFKFLWETYRTVLEILRNNSKLESLYAMTAHRAFQFCKQYKRTTEFRRLCEIIRNHLANLNKYKDQRDRPDLTAPESLQLYLDTRIEQLKIATDLELWQEAFRSVEDIHGLMNLVKKSPKTPLMVVYYAKLTDLIASSVLLAALSVTPYDQKHGASHLELENEKERNLRMASLINFTLDPKGESREMLSRSSLLSELNNKGVMTCVSQEVKDIYNILEHEFFPLDLASRVQPLLAKIAKLGGKPSSASSVPEVQLSKYVPALEKLTTLRVLQQVSRVYQSITIGTLSKMIPFFDFSLVEKLSVDAAKYNFLSMKVDHLKGAVLFGNVNVESDVLTDHLAVLADSLNKARNLIYLPMKKQSKLGEKHGLAETVDKEHKRLLARKSIIEKRKEEHERQMLEMEREEESKRLKLQKVTEEAEQKRLAEEYTRRQEQRIRREIEERELQEAQALLFETQKGAKKKGKKPLLDGEKVTKQTLIELALSEQLKERQELEKKLQKLGKTMDYMERAKREEEAQLIEQAFQQHLVEEKIFHENEQLKAIELSRQHHAGDLQEKNRLARMMDDKVIFQQRIVNCRETEYNRLKKEREDTINQLIALRKHERETKRKMLFYLKSEEERLTRLREEEEARKHEEEERRKKEEAERKAKLDAIAERQRQREREAEEKERLRRDALLRRPTEALSRSIDPASGPHTADPVPVAAAAAAPTSGKYVPRFRRERNEGQTAAPPEPDRWGRQDDRAPQSGVIACCARASSLLVLHRSAASYCFAGFGSWSRLPPSPRDAPPVRLSPNYPEPATNPSSAEETLDIVEQPKMMSTALVQAAKKFDALVAALPLSGEEAQLKRIAELQRMKL</sequence>
<feature type="region of interest" description="Disordered" evidence="11">
    <location>
        <begin position="927"/>
        <end position="950"/>
    </location>
</feature>
<evidence type="ECO:0000256" key="1">
    <source>
        <dbReference type="ARBA" id="ARBA00004123"/>
    </source>
</evidence>
<dbReference type="FunFam" id="1.25.40.860:FF:000006">
    <property type="entry name" value="Eukaryotic translation initiation factor 3 subunit A"/>
    <property type="match status" value="1"/>
</dbReference>
<evidence type="ECO:0000313" key="14">
    <source>
        <dbReference type="Proteomes" id="UP001055439"/>
    </source>
</evidence>
<keyword evidence="9" id="KW-0539">Nucleus</keyword>
<dbReference type="SMART" id="SM00088">
    <property type="entry name" value="PINT"/>
    <property type="match status" value="1"/>
</dbReference>
<evidence type="ECO:0000256" key="8">
    <source>
        <dbReference type="ARBA" id="ARBA00023163"/>
    </source>
</evidence>
<evidence type="ECO:0000256" key="6">
    <source>
        <dbReference type="ARBA" id="ARBA00022917"/>
    </source>
</evidence>
<dbReference type="Gene3D" id="6.10.280.10">
    <property type="entry name" value="Mediator complex, subunit Med21"/>
    <property type="match status" value="1"/>
</dbReference>
<proteinExistence type="inferred from homology"/>
<keyword evidence="10" id="KW-0175">Coiled coil</keyword>
<name>A0A9E7FVE8_9LILI</name>
<dbReference type="AlphaFoldDB" id="A0A9E7FVE8"/>
<dbReference type="GO" id="GO:0003743">
    <property type="term" value="F:translation initiation factor activity"/>
    <property type="evidence" value="ECO:0007669"/>
    <property type="project" value="UniProtKB-UniRule"/>
</dbReference>
<evidence type="ECO:0000256" key="3">
    <source>
        <dbReference type="ARBA" id="ARBA00022490"/>
    </source>
</evidence>